<sequence length="57" mass="6112">MATGDMHGLERAARLALGNFEEPAAPEIKPRNLKPAPVLLVIACAMAMIVALIFLVR</sequence>
<feature type="transmembrane region" description="Helical" evidence="1">
    <location>
        <begin position="36"/>
        <end position="56"/>
    </location>
</feature>
<keyword evidence="1" id="KW-0472">Membrane</keyword>
<evidence type="ECO:0000313" key="2">
    <source>
        <dbReference type="EMBL" id="MCG7504567.1"/>
    </source>
</evidence>
<dbReference type="RefSeq" id="WP_239362763.1">
    <property type="nucleotide sequence ID" value="NZ_JAKREW010000003.1"/>
</dbReference>
<keyword evidence="1" id="KW-0812">Transmembrane</keyword>
<evidence type="ECO:0000313" key="3">
    <source>
        <dbReference type="Proteomes" id="UP001201701"/>
    </source>
</evidence>
<keyword evidence="1" id="KW-1133">Transmembrane helix</keyword>
<name>A0ABS9QAY5_9HYPH</name>
<comment type="caution">
    <text evidence="2">The sequence shown here is derived from an EMBL/GenBank/DDBJ whole genome shotgun (WGS) entry which is preliminary data.</text>
</comment>
<gene>
    <name evidence="2" type="ORF">L4923_05980</name>
</gene>
<keyword evidence="3" id="KW-1185">Reference proteome</keyword>
<protein>
    <submittedName>
        <fullName evidence="2">Uncharacterized protein</fullName>
    </submittedName>
</protein>
<dbReference type="Proteomes" id="UP001201701">
    <property type="component" value="Unassembled WGS sequence"/>
</dbReference>
<proteinExistence type="predicted"/>
<reference evidence="2 3" key="1">
    <citation type="submission" date="2022-02" db="EMBL/GenBank/DDBJ databases">
        <title>Draft genome sequence of Mezorhizobium retamae strain IRAMC:0171 isolated from Retama raetam nodules.</title>
        <authorList>
            <person name="Bengaied R."/>
            <person name="Sbissi I."/>
            <person name="Huber K."/>
            <person name="Ghodbane F."/>
            <person name="Nouioui I."/>
            <person name="Tarhouni M."/>
            <person name="Gtari M."/>
        </authorList>
    </citation>
    <scope>NUCLEOTIDE SEQUENCE [LARGE SCALE GENOMIC DNA]</scope>
    <source>
        <strain evidence="2 3">IRAMC:0171</strain>
    </source>
</reference>
<dbReference type="EMBL" id="JAKREW010000003">
    <property type="protein sequence ID" value="MCG7504567.1"/>
    <property type="molecule type" value="Genomic_DNA"/>
</dbReference>
<organism evidence="2 3">
    <name type="scientific">Mesorhizobium retamae</name>
    <dbReference type="NCBI Taxonomy" id="2912854"/>
    <lineage>
        <taxon>Bacteria</taxon>
        <taxon>Pseudomonadati</taxon>
        <taxon>Pseudomonadota</taxon>
        <taxon>Alphaproteobacteria</taxon>
        <taxon>Hyphomicrobiales</taxon>
        <taxon>Phyllobacteriaceae</taxon>
        <taxon>Mesorhizobium</taxon>
    </lineage>
</organism>
<evidence type="ECO:0000256" key="1">
    <source>
        <dbReference type="SAM" id="Phobius"/>
    </source>
</evidence>
<accession>A0ABS9QAY5</accession>